<dbReference type="InterPro" id="IPR008687">
    <property type="entry name" value="MobC"/>
</dbReference>
<feature type="compositionally biased region" description="Pro residues" evidence="1">
    <location>
        <begin position="27"/>
        <end position="40"/>
    </location>
</feature>
<dbReference type="Proteomes" id="UP000386281">
    <property type="component" value="Unassembled WGS sequence"/>
</dbReference>
<evidence type="ECO:0000313" key="3">
    <source>
        <dbReference type="EMBL" id="VEW10183.1"/>
    </source>
</evidence>
<reference evidence="3 4" key="1">
    <citation type="submission" date="2019-02" db="EMBL/GenBank/DDBJ databases">
        <authorList>
            <consortium name="Pathogen Informatics"/>
        </authorList>
    </citation>
    <scope>NUCLEOTIDE SEQUENCE [LARGE SCALE GENOMIC DNA]</scope>
    <source>
        <strain evidence="3 4">3012STDY7078520</strain>
    </source>
</reference>
<proteinExistence type="predicted"/>
<feature type="region of interest" description="Disordered" evidence="1">
    <location>
        <begin position="1"/>
        <end position="62"/>
    </location>
</feature>
<name>A0A449CY50_9MICO</name>
<evidence type="ECO:0000259" key="2">
    <source>
        <dbReference type="Pfam" id="PF05713"/>
    </source>
</evidence>
<gene>
    <name evidence="3" type="ORF">NCTC12391_00012</name>
</gene>
<dbReference type="Pfam" id="PF05713">
    <property type="entry name" value="MobC"/>
    <property type="match status" value="1"/>
</dbReference>
<accession>A0A449CY50</accession>
<dbReference type="AlphaFoldDB" id="A0A449CY50"/>
<sequence length="170" mass="18353">MTRPFASDPPERVEAHPVPGQQWAPLPTQPAAPPEAPTEPPTVHRRRSAGRPPAGEAKRTRRVNLALSEDEYAQWSTAAGDRQLATWARSVVAGHLAAENDRPGVAEEVAKVRAAMTRLGGNINQIARALNAETRGGPAVDRDAVAEDLDRLRAGQDEVRELLRRLVSGS</sequence>
<feature type="domain" description="Bacterial mobilisation" evidence="2">
    <location>
        <begin position="116"/>
        <end position="144"/>
    </location>
</feature>
<dbReference type="EMBL" id="CAACXN010000004">
    <property type="protein sequence ID" value="VEW10183.1"/>
    <property type="molecule type" value="Genomic_DNA"/>
</dbReference>
<protein>
    <submittedName>
        <fullName evidence="3">Bacterial mobilisation protein (MobC)</fullName>
    </submittedName>
</protein>
<organism evidence="3 4">
    <name type="scientific">Brevibacterium casei</name>
    <dbReference type="NCBI Taxonomy" id="33889"/>
    <lineage>
        <taxon>Bacteria</taxon>
        <taxon>Bacillati</taxon>
        <taxon>Actinomycetota</taxon>
        <taxon>Actinomycetes</taxon>
        <taxon>Micrococcales</taxon>
        <taxon>Brevibacteriaceae</taxon>
        <taxon>Brevibacterium</taxon>
    </lineage>
</organism>
<evidence type="ECO:0000313" key="4">
    <source>
        <dbReference type="Proteomes" id="UP000386281"/>
    </source>
</evidence>
<evidence type="ECO:0000256" key="1">
    <source>
        <dbReference type="SAM" id="MobiDB-lite"/>
    </source>
</evidence>